<reference evidence="2 3" key="1">
    <citation type="submission" date="2020-03" db="EMBL/GenBank/DDBJ databases">
        <title>Dissostichus mawsoni Genome sequencing and assembly.</title>
        <authorList>
            <person name="Park H."/>
        </authorList>
    </citation>
    <scope>NUCLEOTIDE SEQUENCE [LARGE SCALE GENOMIC DNA]</scope>
    <source>
        <strain evidence="2">DM0001</strain>
        <tissue evidence="2">Muscle</tissue>
    </source>
</reference>
<evidence type="ECO:0000256" key="1">
    <source>
        <dbReference type="SAM" id="MobiDB-lite"/>
    </source>
</evidence>
<feature type="region of interest" description="Disordered" evidence="1">
    <location>
        <begin position="210"/>
        <end position="252"/>
    </location>
</feature>
<feature type="compositionally biased region" description="Basic residues" evidence="1">
    <location>
        <begin position="100"/>
        <end position="110"/>
    </location>
</feature>
<keyword evidence="3" id="KW-1185">Reference proteome</keyword>
<evidence type="ECO:0000313" key="3">
    <source>
        <dbReference type="Proteomes" id="UP000518266"/>
    </source>
</evidence>
<evidence type="ECO:0000313" key="2">
    <source>
        <dbReference type="EMBL" id="KAF3841815.1"/>
    </source>
</evidence>
<feature type="compositionally biased region" description="Basic and acidic residues" evidence="1">
    <location>
        <begin position="128"/>
        <end position="146"/>
    </location>
</feature>
<name>A0A7J5XXH5_DISMA</name>
<gene>
    <name evidence="2" type="ORF">F7725_023766</name>
</gene>
<dbReference type="AlphaFoldDB" id="A0A7J5XXH5"/>
<accession>A0A7J5XXH5</accession>
<feature type="region of interest" description="Disordered" evidence="1">
    <location>
        <begin position="60"/>
        <end position="171"/>
    </location>
</feature>
<protein>
    <submittedName>
        <fullName evidence="2">Uncharacterized protein</fullName>
    </submittedName>
</protein>
<dbReference type="Proteomes" id="UP000518266">
    <property type="component" value="Unassembled WGS sequence"/>
</dbReference>
<proteinExistence type="predicted"/>
<organism evidence="2 3">
    <name type="scientific">Dissostichus mawsoni</name>
    <name type="common">Antarctic cod</name>
    <dbReference type="NCBI Taxonomy" id="36200"/>
    <lineage>
        <taxon>Eukaryota</taxon>
        <taxon>Metazoa</taxon>
        <taxon>Chordata</taxon>
        <taxon>Craniata</taxon>
        <taxon>Vertebrata</taxon>
        <taxon>Euteleostomi</taxon>
        <taxon>Actinopterygii</taxon>
        <taxon>Neopterygii</taxon>
        <taxon>Teleostei</taxon>
        <taxon>Neoteleostei</taxon>
        <taxon>Acanthomorphata</taxon>
        <taxon>Eupercaria</taxon>
        <taxon>Perciformes</taxon>
        <taxon>Notothenioidei</taxon>
        <taxon>Nototheniidae</taxon>
        <taxon>Dissostichus</taxon>
    </lineage>
</organism>
<feature type="non-terminal residue" evidence="2">
    <location>
        <position position="1"/>
    </location>
</feature>
<comment type="caution">
    <text evidence="2">The sequence shown here is derived from an EMBL/GenBank/DDBJ whole genome shotgun (WGS) entry which is preliminary data.</text>
</comment>
<dbReference type="EMBL" id="JAAKFY010000019">
    <property type="protein sequence ID" value="KAF3841815.1"/>
    <property type="molecule type" value="Genomic_DNA"/>
</dbReference>
<sequence length="274" mass="30026">SGICRESQRNQGKRVSSHFVPSVSIPVSIPIPIPILPFPCACVFVIVPLLSSGLCVGLRSSRTSAPPGDTRGAAGRDKGTAPPEINRAALTSETQIGLHLRPRPRHRSRARSNPSSFRPFPPFVDGEELGRKDRGWTETTEEKPWRYEPPWPLLTKGPRAGSESEGDRVGARGQVLDSFPYASVERSGLSWTLKGEPTLHVLHLPMPFPPDDELRAAGGRQQPHLGRQQAADPHPAQSAGTLGQPASARVVPRHHHRFHTHDVAVTAQRKRENY</sequence>